<sequence length="168" mass="18580">MGSDFSSISTDVVLNSSETRTVWSSESAVIVQDRWNYVEALIDLTYPSTAEIIFRGIASAEDTLRLTEISIRDFIQEMIVGAIDFVRATGGMIYVEISTAKSVPEPVLLRAYVNRLNSSKSPALSFTVTSSMLGVKRLPTCMRVVMGQEYTSTVQPNAEACVRQWKPN</sequence>
<name>A0A6A4FWP1_9STRA</name>
<dbReference type="AlphaFoldDB" id="A0A6A4FWP1"/>
<gene>
    <name evidence="1" type="ORF">PR003_g981</name>
</gene>
<keyword evidence="2" id="KW-1185">Reference proteome</keyword>
<evidence type="ECO:0000313" key="1">
    <source>
        <dbReference type="EMBL" id="KAE9359024.1"/>
    </source>
</evidence>
<dbReference type="Proteomes" id="UP000434957">
    <property type="component" value="Unassembled WGS sequence"/>
</dbReference>
<evidence type="ECO:0000313" key="2">
    <source>
        <dbReference type="Proteomes" id="UP000434957"/>
    </source>
</evidence>
<accession>A0A6A4FWP1</accession>
<reference evidence="1 2" key="1">
    <citation type="submission" date="2018-08" db="EMBL/GenBank/DDBJ databases">
        <title>Genomic investigation of the strawberry pathogen Phytophthora fragariae indicates pathogenicity is determined by transcriptional variation in three key races.</title>
        <authorList>
            <person name="Adams T.M."/>
            <person name="Armitage A.D."/>
            <person name="Sobczyk M.K."/>
            <person name="Bates H.J."/>
            <person name="Dunwell J.M."/>
            <person name="Nellist C.F."/>
            <person name="Harrison R.J."/>
        </authorList>
    </citation>
    <scope>NUCLEOTIDE SEQUENCE [LARGE SCALE GENOMIC DNA]</scope>
    <source>
        <strain evidence="1 2">SCRP333</strain>
    </source>
</reference>
<protein>
    <submittedName>
        <fullName evidence="1">Uncharacterized protein</fullName>
    </submittedName>
</protein>
<organism evidence="1 2">
    <name type="scientific">Phytophthora rubi</name>
    <dbReference type="NCBI Taxonomy" id="129364"/>
    <lineage>
        <taxon>Eukaryota</taxon>
        <taxon>Sar</taxon>
        <taxon>Stramenopiles</taxon>
        <taxon>Oomycota</taxon>
        <taxon>Peronosporomycetes</taxon>
        <taxon>Peronosporales</taxon>
        <taxon>Peronosporaceae</taxon>
        <taxon>Phytophthora</taxon>
    </lineage>
</organism>
<comment type="caution">
    <text evidence="1">The sequence shown here is derived from an EMBL/GenBank/DDBJ whole genome shotgun (WGS) entry which is preliminary data.</text>
</comment>
<proteinExistence type="predicted"/>
<dbReference type="EMBL" id="QXFT01000024">
    <property type="protein sequence ID" value="KAE9359024.1"/>
    <property type="molecule type" value="Genomic_DNA"/>
</dbReference>